<dbReference type="EMBL" id="BART01027997">
    <property type="protein sequence ID" value="GAG99866.1"/>
    <property type="molecule type" value="Genomic_DNA"/>
</dbReference>
<dbReference type="PANTHER" id="PTHR45980:SF9">
    <property type="entry name" value="PROTEASE DO-LIKE 10, MITOCHONDRIAL-RELATED"/>
    <property type="match status" value="1"/>
</dbReference>
<sequence length="185" mass="20855">MKKQNKSRSLSSPLIFGNWLQCMLMFFFITMLLFFITSSVFGEAQDVREAIVKVYVVSNSPDYYNPWSMQGPRGGSGSGCIIENNLILTNAHVVSDHTFLQVRKYGETERHRAEVVAVSHLTDLALIKVEDPGFFKDEPFLTFGELPEPQQEVLVYGFPMGGDMLSITKGIISRIEHQPYVHSSS</sequence>
<evidence type="ECO:0000313" key="1">
    <source>
        <dbReference type="EMBL" id="GAG99866.1"/>
    </source>
</evidence>
<dbReference type="Pfam" id="PF13365">
    <property type="entry name" value="Trypsin_2"/>
    <property type="match status" value="1"/>
</dbReference>
<dbReference type="AlphaFoldDB" id="X1DTW8"/>
<organism evidence="1">
    <name type="scientific">marine sediment metagenome</name>
    <dbReference type="NCBI Taxonomy" id="412755"/>
    <lineage>
        <taxon>unclassified sequences</taxon>
        <taxon>metagenomes</taxon>
        <taxon>ecological metagenomes</taxon>
    </lineage>
</organism>
<feature type="non-terminal residue" evidence="1">
    <location>
        <position position="185"/>
    </location>
</feature>
<dbReference type="SUPFAM" id="SSF50494">
    <property type="entry name" value="Trypsin-like serine proteases"/>
    <property type="match status" value="1"/>
</dbReference>
<protein>
    <recommendedName>
        <fullName evidence="2">Peptidase S1 domain-containing protein</fullName>
    </recommendedName>
</protein>
<gene>
    <name evidence="1" type="ORF">S01H4_49492</name>
</gene>
<dbReference type="Gene3D" id="2.40.10.120">
    <property type="match status" value="1"/>
</dbReference>
<reference evidence="1" key="1">
    <citation type="journal article" date="2014" name="Front. Microbiol.">
        <title>High frequency of phylogenetically diverse reductive dehalogenase-homologous genes in deep subseafloor sedimentary metagenomes.</title>
        <authorList>
            <person name="Kawai M."/>
            <person name="Futagami T."/>
            <person name="Toyoda A."/>
            <person name="Takaki Y."/>
            <person name="Nishi S."/>
            <person name="Hori S."/>
            <person name="Arai W."/>
            <person name="Tsubouchi T."/>
            <person name="Morono Y."/>
            <person name="Uchiyama I."/>
            <person name="Ito T."/>
            <person name="Fujiyama A."/>
            <person name="Inagaki F."/>
            <person name="Takami H."/>
        </authorList>
    </citation>
    <scope>NUCLEOTIDE SEQUENCE</scope>
    <source>
        <strain evidence="1">Expedition CK06-06</strain>
    </source>
</reference>
<proteinExistence type="predicted"/>
<comment type="caution">
    <text evidence="1">The sequence shown here is derived from an EMBL/GenBank/DDBJ whole genome shotgun (WGS) entry which is preliminary data.</text>
</comment>
<accession>X1DTW8</accession>
<dbReference type="InterPro" id="IPR009003">
    <property type="entry name" value="Peptidase_S1_PA"/>
</dbReference>
<dbReference type="GO" id="GO:0004252">
    <property type="term" value="F:serine-type endopeptidase activity"/>
    <property type="evidence" value="ECO:0007669"/>
    <property type="project" value="TreeGrafter"/>
</dbReference>
<dbReference type="PANTHER" id="PTHR45980">
    <property type="match status" value="1"/>
</dbReference>
<evidence type="ECO:0008006" key="2">
    <source>
        <dbReference type="Google" id="ProtNLM"/>
    </source>
</evidence>
<name>X1DTW8_9ZZZZ</name>